<evidence type="ECO:0000313" key="3">
    <source>
        <dbReference type="EMBL" id="TBX67589.1"/>
    </source>
</evidence>
<name>A0A4Q9Z1F1_9FLAO</name>
<dbReference type="RefSeq" id="WP_131476262.1">
    <property type="nucleotide sequence ID" value="NZ_SJPE01000010.1"/>
</dbReference>
<feature type="signal peptide" evidence="1">
    <location>
        <begin position="1"/>
        <end position="29"/>
    </location>
</feature>
<organism evidence="3 4">
    <name type="scientific">Flavobacterium silvisoli</name>
    <dbReference type="NCBI Taxonomy" id="2529433"/>
    <lineage>
        <taxon>Bacteria</taxon>
        <taxon>Pseudomonadati</taxon>
        <taxon>Bacteroidota</taxon>
        <taxon>Flavobacteriia</taxon>
        <taxon>Flavobacteriales</taxon>
        <taxon>Flavobacteriaceae</taxon>
        <taxon>Flavobacterium</taxon>
    </lineage>
</organism>
<keyword evidence="4" id="KW-1185">Reference proteome</keyword>
<evidence type="ECO:0000259" key="2">
    <source>
        <dbReference type="Pfam" id="PF19081"/>
    </source>
</evidence>
<feature type="chain" id="PRO_5020400690" description="Ig-like domain-containing protein" evidence="1">
    <location>
        <begin position="30"/>
        <end position="913"/>
    </location>
</feature>
<feature type="domain" description="Ig-like" evidence="2">
    <location>
        <begin position="107"/>
        <end position="184"/>
    </location>
</feature>
<dbReference type="Proteomes" id="UP000293300">
    <property type="component" value="Unassembled WGS sequence"/>
</dbReference>
<protein>
    <recommendedName>
        <fullName evidence="2">Ig-like domain-containing protein</fullName>
    </recommendedName>
</protein>
<sequence>MRITTLVKKHFYNAVLLLFLFGINNTVLAQCPTIANTHQSFCDTQTPTVGSLVATDNGGGIRWYTTSTGGTPLSNSFALNDGVYYADDITGSCAVRPSVTVTVYSKPTAVLGSIQFCQASTIADLAPYVIGNQIKWYATPTGGTVLASSTPLVSGSTYYASQTNPDTGCETSRKGFSVTITIVPTPTGDMNPKFCSESNPLVADLVANGTNLLWYLTATSGIELDSLTPLVNGQTYYAESNVGNCPSATRLAVTVTIEAPNNAGSSGQFSICEDVVPSTDPFDLFDFLGDEPDNTGTWTGPIATTNGYQGTVDVSTMTPSGSPYVFTYTVNTSTSCPVNPQTVTITIIQSPSVSVSFNPPVICANTTSTLIFTGTPNATVTYTINGGGNQIIVLNSSGSAALSGTYASDTTVTLISAKTATLPGCVKPLSQTITLTVIDPTASASFAPTTICANSSSNLTFTGTPNATVTYTINGGANQTIVLDASGTATLSGTYAANTTVVLVSVTTSGSPSCTKPLNQTITLTVIDPTASASFSPTTICANTSSTLTFTGTPNATVTYTINGGTNQTTVLDASGTATLTNIYTTNTTVVLVSVTTSGSPSCTKPLSQTVTLTVIDPTASASFAPTTICANSSSTLTFTGTPNATVTYTINGGANQTIVLDASGTATLSGTYTVNTTVVLVSVTTSGSPSCTKPLSQTVTLTVIDPTASASFAPTTICANTSSTLTFTGTPNATVTYTINGGANQTIVLDTSGTATLSGTYTVNTTVVLVSVTTSGSPSCTKPLSQTVTLTVIDPTASASFAPTTICANTSSTLTFTGTPNATVTYTINGGANQTIVLDASGTATLSGTYTVNTTVVLVSVTTSGSPSCAKPLSQTITLTVIDPTASASFSPTTICANSSSTLTFTGTPNAT</sequence>
<dbReference type="AlphaFoldDB" id="A0A4Q9Z1F1"/>
<feature type="non-terminal residue" evidence="3">
    <location>
        <position position="913"/>
    </location>
</feature>
<evidence type="ECO:0000313" key="4">
    <source>
        <dbReference type="Proteomes" id="UP000293300"/>
    </source>
</evidence>
<keyword evidence="1" id="KW-0732">Signal</keyword>
<dbReference type="InterPro" id="IPR044023">
    <property type="entry name" value="Ig_7"/>
</dbReference>
<evidence type="ECO:0000256" key="1">
    <source>
        <dbReference type="SAM" id="SignalP"/>
    </source>
</evidence>
<dbReference type="OrthoDB" id="7443339at2"/>
<gene>
    <name evidence="3" type="ORF">EZL74_08885</name>
</gene>
<reference evidence="3 4" key="1">
    <citation type="submission" date="2019-02" db="EMBL/GenBank/DDBJ databases">
        <title>Flavobacterium sp. RD-2-33 isolated from forest soil.</title>
        <authorList>
            <person name="Chaudhary D.K."/>
        </authorList>
    </citation>
    <scope>NUCLEOTIDE SEQUENCE [LARGE SCALE GENOMIC DNA]</scope>
    <source>
        <strain evidence="3 4">RD-2-33</strain>
    </source>
</reference>
<proteinExistence type="predicted"/>
<comment type="caution">
    <text evidence="3">The sequence shown here is derived from an EMBL/GenBank/DDBJ whole genome shotgun (WGS) entry which is preliminary data.</text>
</comment>
<accession>A0A4Q9Z1F1</accession>
<dbReference type="Pfam" id="PF19081">
    <property type="entry name" value="Ig_7"/>
    <property type="match status" value="1"/>
</dbReference>
<dbReference type="EMBL" id="SJPE01000010">
    <property type="protein sequence ID" value="TBX67589.1"/>
    <property type="molecule type" value="Genomic_DNA"/>
</dbReference>